<comment type="subcellular location">
    <subcellularLocation>
        <location evidence="1">Cell membrane</location>
        <topology evidence="1">Multi-pass membrane protein</topology>
    </subcellularLocation>
</comment>
<dbReference type="InterPro" id="IPR050539">
    <property type="entry name" value="ThrE_Dicarb/AminoAcid_Exp"/>
</dbReference>
<evidence type="ECO:0000256" key="6">
    <source>
        <dbReference type="ARBA" id="ARBA00034125"/>
    </source>
</evidence>
<dbReference type="GO" id="GO:0015744">
    <property type="term" value="P:succinate transport"/>
    <property type="evidence" value="ECO:0007669"/>
    <property type="project" value="TreeGrafter"/>
</dbReference>
<evidence type="ECO:0000256" key="8">
    <source>
        <dbReference type="SAM" id="Phobius"/>
    </source>
</evidence>
<comment type="similarity">
    <text evidence="6">Belongs to the ThrE exporter (TC 2.A.79) family.</text>
</comment>
<evidence type="ECO:0000313" key="10">
    <source>
        <dbReference type="EMBL" id="KRO00082.1"/>
    </source>
</evidence>
<evidence type="ECO:0000256" key="2">
    <source>
        <dbReference type="ARBA" id="ARBA00022475"/>
    </source>
</evidence>
<accession>A0A0R2LKM6</accession>
<evidence type="ECO:0000256" key="1">
    <source>
        <dbReference type="ARBA" id="ARBA00004651"/>
    </source>
</evidence>
<evidence type="ECO:0000256" key="7">
    <source>
        <dbReference type="SAM" id="Coils"/>
    </source>
</evidence>
<dbReference type="GO" id="GO:0005886">
    <property type="term" value="C:plasma membrane"/>
    <property type="evidence" value="ECO:0007669"/>
    <property type="project" value="UniProtKB-SubCell"/>
</dbReference>
<evidence type="ECO:0000313" key="11">
    <source>
        <dbReference type="Proteomes" id="UP000051006"/>
    </source>
</evidence>
<feature type="domain" description="Threonine/serine exporter-like N-terminal" evidence="9">
    <location>
        <begin position="17"/>
        <end position="249"/>
    </location>
</feature>
<keyword evidence="7" id="KW-0175">Coiled coil</keyword>
<reference evidence="10 11" key="1">
    <citation type="journal article" date="2015" name="Genome Announc.">
        <title>Expanding the biotechnology potential of lactobacilli through comparative genomics of 213 strains and associated genera.</title>
        <authorList>
            <person name="Sun Z."/>
            <person name="Harris H.M."/>
            <person name="McCann A."/>
            <person name="Guo C."/>
            <person name="Argimon S."/>
            <person name="Zhang W."/>
            <person name="Yang X."/>
            <person name="Jeffery I.B."/>
            <person name="Cooney J.C."/>
            <person name="Kagawa T.F."/>
            <person name="Liu W."/>
            <person name="Song Y."/>
            <person name="Salvetti E."/>
            <person name="Wrobel A."/>
            <person name="Rasinkangas P."/>
            <person name="Parkhill J."/>
            <person name="Rea M.C."/>
            <person name="O'Sullivan O."/>
            <person name="Ritari J."/>
            <person name="Douillard F.P."/>
            <person name="Paul Ross R."/>
            <person name="Yang R."/>
            <person name="Briner A.E."/>
            <person name="Felis G.E."/>
            <person name="de Vos W.M."/>
            <person name="Barrangou R."/>
            <person name="Klaenhammer T.R."/>
            <person name="Caufield P.W."/>
            <person name="Cui Y."/>
            <person name="Zhang H."/>
            <person name="O'Toole P.W."/>
        </authorList>
    </citation>
    <scope>NUCLEOTIDE SEQUENCE [LARGE SCALE GENOMIC DNA]</scope>
    <source>
        <strain evidence="10 11">DSM 24716</strain>
    </source>
</reference>
<keyword evidence="2" id="KW-1003">Cell membrane</keyword>
<comment type="caution">
    <text evidence="10">The sequence shown here is derived from an EMBL/GenBank/DDBJ whole genome shotgun (WGS) entry which is preliminary data.</text>
</comment>
<organism evidence="10 11">
    <name type="scientific">Companilactobacillus kimchiensis</name>
    <dbReference type="NCBI Taxonomy" id="993692"/>
    <lineage>
        <taxon>Bacteria</taxon>
        <taxon>Bacillati</taxon>
        <taxon>Bacillota</taxon>
        <taxon>Bacilli</taxon>
        <taxon>Lactobacillales</taxon>
        <taxon>Lactobacillaceae</taxon>
        <taxon>Companilactobacillus</taxon>
    </lineage>
</organism>
<dbReference type="PANTHER" id="PTHR34390:SF2">
    <property type="entry name" value="SUCCINATE TRANSPORTER SUBUNIT YJJP-RELATED"/>
    <property type="match status" value="1"/>
</dbReference>
<feature type="coiled-coil region" evidence="7">
    <location>
        <begin position="87"/>
        <end position="114"/>
    </location>
</feature>
<dbReference type="STRING" id="993692.IV57_GL002098"/>
<sequence>MEGAIMGAISERDIVTLCGQVGTILLENGAETSRVENTVEYVGRAVDLPVICHATMTGIFVSSENSATTRIFKVRVGDFNLQKVDEINTLSREFSRHEITYDELKKEVKRVDTETLDFSWLTKCIGAGLVSMPPMLLFKATWGDLALAFFVGILGYVASQIVAHHTKTPYIPVAVGSLVISLLANVLGIVGIAHDANYIIISALMPLVPGVPMTNSLREIIERNTISGIVRATDAIMAGISIGSGVIVGQIIIKSIFGG</sequence>
<evidence type="ECO:0000256" key="5">
    <source>
        <dbReference type="ARBA" id="ARBA00023136"/>
    </source>
</evidence>
<protein>
    <recommendedName>
        <fullName evidence="9">Threonine/serine exporter-like N-terminal domain-containing protein</fullName>
    </recommendedName>
</protein>
<dbReference type="Proteomes" id="UP000051006">
    <property type="component" value="Unassembled WGS sequence"/>
</dbReference>
<dbReference type="EMBL" id="JQCF01000005">
    <property type="protein sequence ID" value="KRO00082.1"/>
    <property type="molecule type" value="Genomic_DNA"/>
</dbReference>
<keyword evidence="4 8" id="KW-1133">Transmembrane helix</keyword>
<evidence type="ECO:0000256" key="3">
    <source>
        <dbReference type="ARBA" id="ARBA00022692"/>
    </source>
</evidence>
<keyword evidence="5 8" id="KW-0472">Membrane</keyword>
<dbReference type="GO" id="GO:0022857">
    <property type="term" value="F:transmembrane transporter activity"/>
    <property type="evidence" value="ECO:0007669"/>
    <property type="project" value="InterPro"/>
</dbReference>
<feature type="transmembrane region" description="Helical" evidence="8">
    <location>
        <begin position="140"/>
        <end position="158"/>
    </location>
</feature>
<dbReference type="AlphaFoldDB" id="A0A0R2LKM6"/>
<evidence type="ECO:0000259" key="9">
    <source>
        <dbReference type="Pfam" id="PF06738"/>
    </source>
</evidence>
<dbReference type="InterPro" id="IPR010619">
    <property type="entry name" value="ThrE-like_N"/>
</dbReference>
<keyword evidence="3 8" id="KW-0812">Transmembrane</keyword>
<gene>
    <name evidence="10" type="ORF">IV57_GL002098</name>
</gene>
<dbReference type="PATRIC" id="fig|993692.3.peg.2130"/>
<feature type="transmembrane region" description="Helical" evidence="8">
    <location>
        <begin position="235"/>
        <end position="257"/>
    </location>
</feature>
<proteinExistence type="inferred from homology"/>
<feature type="transmembrane region" description="Helical" evidence="8">
    <location>
        <begin position="170"/>
        <end position="190"/>
    </location>
</feature>
<evidence type="ECO:0000256" key="4">
    <source>
        <dbReference type="ARBA" id="ARBA00022989"/>
    </source>
</evidence>
<name>A0A0R2LKM6_9LACO</name>
<dbReference type="Pfam" id="PF06738">
    <property type="entry name" value="ThrE"/>
    <property type="match status" value="1"/>
</dbReference>
<keyword evidence="11" id="KW-1185">Reference proteome</keyword>
<dbReference type="PANTHER" id="PTHR34390">
    <property type="entry name" value="UPF0442 PROTEIN YJJB-RELATED"/>
    <property type="match status" value="1"/>
</dbReference>